<organism evidence="1 2">
    <name type="scientific">Stegodyphus mimosarum</name>
    <name type="common">African social velvet spider</name>
    <dbReference type="NCBI Taxonomy" id="407821"/>
    <lineage>
        <taxon>Eukaryota</taxon>
        <taxon>Metazoa</taxon>
        <taxon>Ecdysozoa</taxon>
        <taxon>Arthropoda</taxon>
        <taxon>Chelicerata</taxon>
        <taxon>Arachnida</taxon>
        <taxon>Araneae</taxon>
        <taxon>Araneomorphae</taxon>
        <taxon>Entelegynae</taxon>
        <taxon>Eresoidea</taxon>
        <taxon>Eresidae</taxon>
        <taxon>Stegodyphus</taxon>
    </lineage>
</organism>
<feature type="non-terminal residue" evidence="1">
    <location>
        <position position="115"/>
    </location>
</feature>
<dbReference type="EMBL" id="KK115905">
    <property type="protein sequence ID" value="KFM66336.1"/>
    <property type="molecule type" value="Genomic_DNA"/>
</dbReference>
<sequence>MLKAFLDEKGALAWAGCRKGNSTFFVSCDYIKEGNSFQENNKPAGASAERHSFLQYAMLHFRDNEASRQVQTVTSSGSIRGTVKILEYLTGKKSRKSQLSDWTWKELTDKVKYSP</sequence>
<dbReference type="AlphaFoldDB" id="A0A087TMJ7"/>
<reference evidence="1 2" key="1">
    <citation type="submission" date="2013-11" db="EMBL/GenBank/DDBJ databases">
        <title>Genome sequencing of Stegodyphus mimosarum.</title>
        <authorList>
            <person name="Bechsgaard J."/>
        </authorList>
    </citation>
    <scope>NUCLEOTIDE SEQUENCE [LARGE SCALE GENOMIC DNA]</scope>
</reference>
<name>A0A087TMJ7_STEMI</name>
<dbReference type="OrthoDB" id="10272132at2759"/>
<keyword evidence="2" id="KW-1185">Reference proteome</keyword>
<evidence type="ECO:0000313" key="2">
    <source>
        <dbReference type="Proteomes" id="UP000054359"/>
    </source>
</evidence>
<gene>
    <name evidence="1" type="ORF">X975_03969</name>
</gene>
<protein>
    <submittedName>
        <fullName evidence="1">Uncharacterized protein</fullName>
    </submittedName>
</protein>
<proteinExistence type="predicted"/>
<dbReference type="Proteomes" id="UP000054359">
    <property type="component" value="Unassembled WGS sequence"/>
</dbReference>
<evidence type="ECO:0000313" key="1">
    <source>
        <dbReference type="EMBL" id="KFM66336.1"/>
    </source>
</evidence>
<accession>A0A087TMJ7</accession>